<keyword evidence="3 6" id="KW-0540">Nuclease</keyword>
<dbReference type="InterPro" id="IPR008226">
    <property type="entry name" value="Mini3_fam"/>
</dbReference>
<reference evidence="9" key="1">
    <citation type="submission" date="2020-07" db="EMBL/GenBank/DDBJ databases">
        <title>Complete genome sequencing of Clostridia bacterium strain 12CBH8.</title>
        <authorList>
            <person name="Sakamoto M."/>
            <person name="Murakami T."/>
            <person name="Mori H."/>
        </authorList>
    </citation>
    <scope>NUCLEOTIDE SEQUENCE [LARGE SCALE GENOMIC DNA]</scope>
    <source>
        <strain evidence="9">12CBH8</strain>
    </source>
</reference>
<dbReference type="AlphaFoldDB" id="A0A7I8CZE7"/>
<keyword evidence="6" id="KW-0699">rRNA-binding</keyword>
<dbReference type="EC" id="3.1.26.-" evidence="6"/>
<keyword evidence="6" id="KW-0963">Cytoplasm</keyword>
<dbReference type="RefSeq" id="WP_090265875.1">
    <property type="nucleotide sequence ID" value="NZ_AP023321.1"/>
</dbReference>
<keyword evidence="6" id="KW-0460">Magnesium</keyword>
<protein>
    <recommendedName>
        <fullName evidence="6">Mini-ribonuclease 3</fullName>
        <shortName evidence="6">Mini-3</shortName>
        <shortName evidence="6">Mini-RNase 3</shortName>
        <ecNumber evidence="6">3.1.26.-</ecNumber>
    </recommendedName>
    <alternativeName>
        <fullName evidence="6">Mini-RNase III</fullName>
        <shortName evidence="6">Mini-III</shortName>
    </alternativeName>
</protein>
<dbReference type="PANTHER" id="PTHR34276:SF1">
    <property type="entry name" value="MINI-RIBONUCLEASE 3"/>
    <property type="match status" value="1"/>
</dbReference>
<keyword evidence="5 6" id="KW-0378">Hydrolase</keyword>
<dbReference type="GO" id="GO:0004525">
    <property type="term" value="F:ribonuclease III activity"/>
    <property type="evidence" value="ECO:0007669"/>
    <property type="project" value="InterPro"/>
</dbReference>
<gene>
    <name evidence="6 8" type="primary">mrnC</name>
    <name evidence="8" type="ORF">C12CBH8_05100</name>
</gene>
<evidence type="ECO:0000256" key="1">
    <source>
        <dbReference type="ARBA" id="ARBA00022517"/>
    </source>
</evidence>
<feature type="domain" description="RNase III" evidence="7">
    <location>
        <begin position="18"/>
        <end position="116"/>
    </location>
</feature>
<dbReference type="PIRSF" id="PIRSF005520">
    <property type="entry name" value="UCP005520"/>
    <property type="match status" value="1"/>
</dbReference>
<evidence type="ECO:0000259" key="7">
    <source>
        <dbReference type="Pfam" id="PF00636"/>
    </source>
</evidence>
<dbReference type="InterPro" id="IPR000999">
    <property type="entry name" value="RNase_III_dom"/>
</dbReference>
<proteinExistence type="inferred from homology"/>
<name>A0A7I8CZE7_9FIRM</name>
<dbReference type="GO" id="GO:0006364">
    <property type="term" value="P:rRNA processing"/>
    <property type="evidence" value="ECO:0007669"/>
    <property type="project" value="UniProtKB-UniRule"/>
</dbReference>
<evidence type="ECO:0000313" key="8">
    <source>
        <dbReference type="EMBL" id="BCI59871.1"/>
    </source>
</evidence>
<keyword evidence="4 6" id="KW-0255">Endonuclease</keyword>
<dbReference type="GO" id="GO:0019843">
    <property type="term" value="F:rRNA binding"/>
    <property type="evidence" value="ECO:0007669"/>
    <property type="project" value="UniProtKB-UniRule"/>
</dbReference>
<evidence type="ECO:0000256" key="5">
    <source>
        <dbReference type="ARBA" id="ARBA00022801"/>
    </source>
</evidence>
<comment type="cofactor">
    <cofactor evidence="6">
        <name>Mg(2+)</name>
        <dbReference type="ChEBI" id="CHEBI:18420"/>
    </cofactor>
</comment>
<dbReference type="Pfam" id="PF00636">
    <property type="entry name" value="Ribonuclease_3"/>
    <property type="match status" value="1"/>
</dbReference>
<dbReference type="EMBL" id="AP023321">
    <property type="protein sequence ID" value="BCI59871.1"/>
    <property type="molecule type" value="Genomic_DNA"/>
</dbReference>
<evidence type="ECO:0000256" key="3">
    <source>
        <dbReference type="ARBA" id="ARBA00022722"/>
    </source>
</evidence>
<dbReference type="Gene3D" id="1.10.1520.10">
    <property type="entry name" value="Ribonuclease III domain"/>
    <property type="match status" value="1"/>
</dbReference>
<feature type="active site" evidence="6">
    <location>
        <position position="24"/>
    </location>
</feature>
<comment type="subunit">
    <text evidence="6">Homodimer.</text>
</comment>
<dbReference type="InterPro" id="IPR036389">
    <property type="entry name" value="RNase_III_sf"/>
</dbReference>
<keyword evidence="1 6" id="KW-0690">Ribosome biogenesis</keyword>
<dbReference type="GO" id="GO:0005737">
    <property type="term" value="C:cytoplasm"/>
    <property type="evidence" value="ECO:0007669"/>
    <property type="project" value="UniProtKB-SubCell"/>
</dbReference>
<sequence>MDRFFDKQVDLRTFSPLTLAYIGDGVYELMMREYLLQKGNCPSGKLHALTVAHVRAEAQAEAAQHLMPLLTEEETDVLKRGRNAHFSRKIPQKASVGQYHLATGLEALFGWLYLKGEKGRLTELFESIVSTFDQP</sequence>
<dbReference type="KEGG" id="sman:C12CBH8_05100"/>
<keyword evidence="2 6" id="KW-0698">rRNA processing</keyword>
<dbReference type="PANTHER" id="PTHR34276">
    <property type="entry name" value="MINI-RIBONUCLEASE 3"/>
    <property type="match status" value="1"/>
</dbReference>
<accession>A0A7I8CZE7</accession>
<comment type="subcellular location">
    <subcellularLocation>
        <location evidence="6">Cytoplasm</location>
    </subcellularLocation>
</comment>
<evidence type="ECO:0000313" key="9">
    <source>
        <dbReference type="Proteomes" id="UP000593890"/>
    </source>
</evidence>
<evidence type="ECO:0000256" key="4">
    <source>
        <dbReference type="ARBA" id="ARBA00022759"/>
    </source>
</evidence>
<evidence type="ECO:0000256" key="2">
    <source>
        <dbReference type="ARBA" id="ARBA00022552"/>
    </source>
</evidence>
<comment type="similarity">
    <text evidence="6">Belongs to the MrnC RNase family.</text>
</comment>
<keyword evidence="6" id="KW-0694">RNA-binding</keyword>
<comment type="function">
    <text evidence="6">Involved in correct processing of both the 5' and 3' ends of 23S rRNA precursor. Processes 30S rRNA precursor transcript even in absence of ribonuclease 3 (Rnc); Rnc processes 30S rRNA into smaller rRNA precursors.</text>
</comment>
<dbReference type="Proteomes" id="UP000593890">
    <property type="component" value="Chromosome"/>
</dbReference>
<evidence type="ECO:0000256" key="6">
    <source>
        <dbReference type="HAMAP-Rule" id="MF_01468"/>
    </source>
</evidence>
<dbReference type="HAMAP" id="MF_01468">
    <property type="entry name" value="RNase_Mini_III"/>
    <property type="match status" value="1"/>
</dbReference>
<keyword evidence="9" id="KW-1185">Reference proteome</keyword>
<organism evidence="8 9">
    <name type="scientific">Solibaculum mannosilyticum</name>
    <dbReference type="NCBI Taxonomy" id="2780922"/>
    <lineage>
        <taxon>Bacteria</taxon>
        <taxon>Bacillati</taxon>
        <taxon>Bacillota</taxon>
        <taxon>Clostridia</taxon>
        <taxon>Eubacteriales</taxon>
        <taxon>Oscillospiraceae</taxon>
        <taxon>Solibaculum</taxon>
    </lineage>
</organism>
<dbReference type="SUPFAM" id="SSF69065">
    <property type="entry name" value="RNase III domain-like"/>
    <property type="match status" value="1"/>
</dbReference>